<evidence type="ECO:0000313" key="16">
    <source>
        <dbReference type="Proteomes" id="UP001558713"/>
    </source>
</evidence>
<name>A0ABD1A1R5_CARAN</name>
<keyword evidence="9" id="KW-0804">Transcription</keyword>
<keyword evidence="10" id="KW-0539">Nucleus</keyword>
<dbReference type="InterPro" id="IPR051140">
    <property type="entry name" value="GATA_TF"/>
</dbReference>
<dbReference type="CDD" id="cd00202">
    <property type="entry name" value="ZnF_GATA"/>
    <property type="match status" value="1"/>
</dbReference>
<comment type="caution">
    <text evidence="15">The sequence shown here is derived from an EMBL/GenBank/DDBJ whole genome shotgun (WGS) entry which is preliminary data.</text>
</comment>
<comment type="similarity">
    <text evidence="2">Belongs to the type IV zinc-finger family. Class A subfamily.</text>
</comment>
<comment type="subcellular location">
    <subcellularLocation>
        <location evidence="1">Nucleus</location>
    </subcellularLocation>
</comment>
<accession>A0ABD1A1R5</accession>
<evidence type="ECO:0000256" key="3">
    <source>
        <dbReference type="ARBA" id="ARBA00022723"/>
    </source>
</evidence>
<gene>
    <name evidence="14" type="ORF">V5N11_032781</name>
    <name evidence="15" type="ORF">V5N11_035327</name>
</gene>
<evidence type="ECO:0000313" key="14">
    <source>
        <dbReference type="EMBL" id="KAL1190498.1"/>
    </source>
</evidence>
<dbReference type="SUPFAM" id="SSF57716">
    <property type="entry name" value="Glucocorticoid receptor-like (DNA-binding domain)"/>
    <property type="match status" value="1"/>
</dbReference>
<dbReference type="EMBL" id="JBANAX010000874">
    <property type="protein sequence ID" value="KAL1190498.1"/>
    <property type="molecule type" value="Genomic_DNA"/>
</dbReference>
<evidence type="ECO:0000256" key="6">
    <source>
        <dbReference type="ARBA" id="ARBA00023015"/>
    </source>
</evidence>
<dbReference type="InterPro" id="IPR013088">
    <property type="entry name" value="Znf_NHR/GATA"/>
</dbReference>
<feature type="compositionally biased region" description="Low complexity" evidence="12">
    <location>
        <begin position="105"/>
        <end position="124"/>
    </location>
</feature>
<dbReference type="PROSITE" id="PS50114">
    <property type="entry name" value="GATA_ZN_FINGER_2"/>
    <property type="match status" value="1"/>
</dbReference>
<dbReference type="PROSITE" id="PS00344">
    <property type="entry name" value="GATA_ZN_FINGER_1"/>
    <property type="match status" value="1"/>
</dbReference>
<dbReference type="PANTHER" id="PTHR45658">
    <property type="entry name" value="GATA TRANSCRIPTION FACTOR"/>
    <property type="match status" value="1"/>
</dbReference>
<evidence type="ECO:0000256" key="4">
    <source>
        <dbReference type="ARBA" id="ARBA00022771"/>
    </source>
</evidence>
<evidence type="ECO:0000256" key="9">
    <source>
        <dbReference type="ARBA" id="ARBA00023163"/>
    </source>
</evidence>
<evidence type="ECO:0000256" key="8">
    <source>
        <dbReference type="ARBA" id="ARBA00023159"/>
    </source>
</evidence>
<evidence type="ECO:0000256" key="5">
    <source>
        <dbReference type="ARBA" id="ARBA00022833"/>
    </source>
</evidence>
<dbReference type="Gene3D" id="3.30.50.10">
    <property type="entry name" value="Erythroid Transcription Factor GATA-1, subunit A"/>
    <property type="match status" value="1"/>
</dbReference>
<keyword evidence="8" id="KW-0010">Activator</keyword>
<dbReference type="FunFam" id="3.30.50.10:FF:000018">
    <property type="entry name" value="GATA transcription factor"/>
    <property type="match status" value="1"/>
</dbReference>
<keyword evidence="16" id="KW-1185">Reference proteome</keyword>
<proteinExistence type="inferred from homology"/>
<evidence type="ECO:0000256" key="11">
    <source>
        <dbReference type="PROSITE-ProRule" id="PRU00094"/>
    </source>
</evidence>
<evidence type="ECO:0000313" key="15">
    <source>
        <dbReference type="EMBL" id="KAL1200528.1"/>
    </source>
</evidence>
<evidence type="ECO:0000256" key="1">
    <source>
        <dbReference type="ARBA" id="ARBA00004123"/>
    </source>
</evidence>
<keyword evidence="7" id="KW-0238">DNA-binding</keyword>
<evidence type="ECO:0000259" key="13">
    <source>
        <dbReference type="PROSITE" id="PS50114"/>
    </source>
</evidence>
<feature type="region of interest" description="Disordered" evidence="12">
    <location>
        <begin position="99"/>
        <end position="124"/>
    </location>
</feature>
<keyword evidence="6" id="KW-0805">Transcription regulation</keyword>
<dbReference type="GO" id="GO:0008270">
    <property type="term" value="F:zinc ion binding"/>
    <property type="evidence" value="ECO:0007669"/>
    <property type="project" value="UniProtKB-KW"/>
</dbReference>
<dbReference type="GO" id="GO:0003677">
    <property type="term" value="F:DNA binding"/>
    <property type="evidence" value="ECO:0007669"/>
    <property type="project" value="UniProtKB-KW"/>
</dbReference>
<feature type="region of interest" description="Disordered" evidence="12">
    <location>
        <begin position="1"/>
        <end position="35"/>
    </location>
</feature>
<evidence type="ECO:0000256" key="12">
    <source>
        <dbReference type="SAM" id="MobiDB-lite"/>
    </source>
</evidence>
<organism evidence="15 16">
    <name type="scientific">Cardamine amara subsp. amara</name>
    <dbReference type="NCBI Taxonomy" id="228776"/>
    <lineage>
        <taxon>Eukaryota</taxon>
        <taxon>Viridiplantae</taxon>
        <taxon>Streptophyta</taxon>
        <taxon>Embryophyta</taxon>
        <taxon>Tracheophyta</taxon>
        <taxon>Spermatophyta</taxon>
        <taxon>Magnoliopsida</taxon>
        <taxon>eudicotyledons</taxon>
        <taxon>Gunneridae</taxon>
        <taxon>Pentapetalae</taxon>
        <taxon>rosids</taxon>
        <taxon>malvids</taxon>
        <taxon>Brassicales</taxon>
        <taxon>Brassicaceae</taxon>
        <taxon>Cardamineae</taxon>
        <taxon>Cardamine</taxon>
    </lineage>
</organism>
<protein>
    <submittedName>
        <fullName evidence="15">GATA transcription factor 1</fullName>
    </submittedName>
</protein>
<keyword evidence="5" id="KW-0862">Zinc</keyword>
<dbReference type="GO" id="GO:0005634">
    <property type="term" value="C:nucleus"/>
    <property type="evidence" value="ECO:0007669"/>
    <property type="project" value="UniProtKB-SubCell"/>
</dbReference>
<dbReference type="InterPro" id="IPR000679">
    <property type="entry name" value="Znf_GATA"/>
</dbReference>
<evidence type="ECO:0000256" key="2">
    <source>
        <dbReference type="ARBA" id="ARBA00005694"/>
    </source>
</evidence>
<sequence length="264" mass="29052">MEMESFMDDLLNFSVPEEEEDEHEDMRAPRNITRRKTGLRQTDSFGLFNPDDAGLVEEEDLEWISNKDAFPVIETFVGVLPSDHFPEQLETIEAKQLSPVSVLETSSNSSTTTSNSSGGSNGSTALATTTTALMSCVLGYSVPGKARSKRRRTGRRDLRVLWTGNNEQGGIQKKTKTSSVAVVMGRKCQHCGAEKTPQWRAGPAGPKTLCNACGVRYKSGRLVPEYRPANSPTFSAELHSNSHRKIVEMRKHVQSGDGDRKDCG</sequence>
<dbReference type="AlphaFoldDB" id="A0ABD1A1R5"/>
<keyword evidence="3" id="KW-0479">Metal-binding</keyword>
<dbReference type="PANTHER" id="PTHR45658:SF42">
    <property type="entry name" value="GATA TRANSCRIPTION FACTOR 1"/>
    <property type="match status" value="1"/>
</dbReference>
<dbReference type="Proteomes" id="UP001558713">
    <property type="component" value="Unassembled WGS sequence"/>
</dbReference>
<dbReference type="Pfam" id="PF00320">
    <property type="entry name" value="GATA"/>
    <property type="match status" value="1"/>
</dbReference>
<feature type="domain" description="GATA-type" evidence="13">
    <location>
        <begin position="182"/>
        <end position="218"/>
    </location>
</feature>
<keyword evidence="4 11" id="KW-0863">Zinc-finger</keyword>
<dbReference type="SMART" id="SM00401">
    <property type="entry name" value="ZnF_GATA"/>
    <property type="match status" value="1"/>
</dbReference>
<evidence type="ECO:0000256" key="10">
    <source>
        <dbReference type="ARBA" id="ARBA00023242"/>
    </source>
</evidence>
<dbReference type="EMBL" id="JBANAX010000616">
    <property type="protein sequence ID" value="KAL1200528.1"/>
    <property type="molecule type" value="Genomic_DNA"/>
</dbReference>
<evidence type="ECO:0000256" key="7">
    <source>
        <dbReference type="ARBA" id="ARBA00023125"/>
    </source>
</evidence>
<reference evidence="15 16" key="1">
    <citation type="submission" date="2024-04" db="EMBL/GenBank/DDBJ databases">
        <title>Genome assembly C_amara_ONT_v2.</title>
        <authorList>
            <person name="Yant L."/>
            <person name="Moore C."/>
            <person name="Slenker M."/>
        </authorList>
    </citation>
    <scope>NUCLEOTIDE SEQUENCE [LARGE SCALE GENOMIC DNA]</scope>
    <source>
        <tissue evidence="15">Leaf</tissue>
    </source>
</reference>